<dbReference type="GO" id="GO:0003964">
    <property type="term" value="F:RNA-directed DNA polymerase activity"/>
    <property type="evidence" value="ECO:0007669"/>
    <property type="project" value="UniProtKB-KW"/>
</dbReference>
<dbReference type="AlphaFoldDB" id="A0A699UIR7"/>
<evidence type="ECO:0000313" key="1">
    <source>
        <dbReference type="EMBL" id="GFD22480.1"/>
    </source>
</evidence>
<dbReference type="EMBL" id="BKCJ011337505">
    <property type="protein sequence ID" value="GFD22480.1"/>
    <property type="molecule type" value="Genomic_DNA"/>
</dbReference>
<keyword evidence="1" id="KW-0695">RNA-directed DNA polymerase</keyword>
<reference evidence="1" key="1">
    <citation type="journal article" date="2019" name="Sci. Rep.">
        <title>Draft genome of Tanacetum cinerariifolium, the natural source of mosquito coil.</title>
        <authorList>
            <person name="Yamashiro T."/>
            <person name="Shiraishi A."/>
            <person name="Satake H."/>
            <person name="Nakayama K."/>
        </authorList>
    </citation>
    <scope>NUCLEOTIDE SEQUENCE</scope>
</reference>
<proteinExistence type="predicted"/>
<keyword evidence="1" id="KW-0808">Transferase</keyword>
<keyword evidence="1" id="KW-0548">Nucleotidyltransferase</keyword>
<comment type="caution">
    <text evidence="1">The sequence shown here is derived from an EMBL/GenBank/DDBJ whole genome shotgun (WGS) entry which is preliminary data.</text>
</comment>
<organism evidence="1">
    <name type="scientific">Tanacetum cinerariifolium</name>
    <name type="common">Dalmatian daisy</name>
    <name type="synonym">Chrysanthemum cinerariifolium</name>
    <dbReference type="NCBI Taxonomy" id="118510"/>
    <lineage>
        <taxon>Eukaryota</taxon>
        <taxon>Viridiplantae</taxon>
        <taxon>Streptophyta</taxon>
        <taxon>Embryophyta</taxon>
        <taxon>Tracheophyta</taxon>
        <taxon>Spermatophyta</taxon>
        <taxon>Magnoliopsida</taxon>
        <taxon>eudicotyledons</taxon>
        <taxon>Gunneridae</taxon>
        <taxon>Pentapetalae</taxon>
        <taxon>asterids</taxon>
        <taxon>campanulids</taxon>
        <taxon>Asterales</taxon>
        <taxon>Asteraceae</taxon>
        <taxon>Asteroideae</taxon>
        <taxon>Anthemideae</taxon>
        <taxon>Anthemidinae</taxon>
        <taxon>Tanacetum</taxon>
    </lineage>
</organism>
<accession>A0A699UIR7</accession>
<gene>
    <name evidence="1" type="ORF">Tci_894449</name>
</gene>
<sequence>INITLADALILIPKYQKMLKALISNKEKLLELADTPLNENCSAVILKKLPEKLRDPGKFLISYVKSPSRSRC</sequence>
<name>A0A699UIR7_TANCI</name>
<protein>
    <submittedName>
        <fullName evidence="1">Reverse transcriptase domain-containing protein</fullName>
    </submittedName>
</protein>
<feature type="non-terminal residue" evidence="1">
    <location>
        <position position="1"/>
    </location>
</feature>